<accession>A0A3S9PJV4</accession>
<keyword evidence="1" id="KW-0560">Oxidoreductase</keyword>
<evidence type="ECO:0000256" key="1">
    <source>
        <dbReference type="ARBA" id="ARBA00023002"/>
    </source>
</evidence>
<dbReference type="NCBIfam" id="TIGR03620">
    <property type="entry name" value="F420_MSMEG_4141"/>
    <property type="match status" value="1"/>
</dbReference>
<keyword evidence="4" id="KW-1185">Reference proteome</keyword>
<dbReference type="InterPro" id="IPR050564">
    <property type="entry name" value="F420-G6PD/mer"/>
</dbReference>
<dbReference type="InterPro" id="IPR036661">
    <property type="entry name" value="Luciferase-like_sf"/>
</dbReference>
<dbReference type="RefSeq" id="WP_126915142.1">
    <property type="nucleotide sequence ID" value="NZ_CP034587.1"/>
</dbReference>
<dbReference type="AlphaFoldDB" id="A0A3S9PJV4"/>
<dbReference type="SUPFAM" id="SSF51679">
    <property type="entry name" value="Bacterial luciferase-like"/>
    <property type="match status" value="1"/>
</dbReference>
<gene>
    <name evidence="3" type="ORF">EKH77_16615</name>
</gene>
<name>A0A3S9PJV4_STRLT</name>
<dbReference type="Proteomes" id="UP000267900">
    <property type="component" value="Chromosome"/>
</dbReference>
<dbReference type="Pfam" id="PF00296">
    <property type="entry name" value="Bac_luciferase"/>
    <property type="match status" value="2"/>
</dbReference>
<feature type="domain" description="Luciferase-like" evidence="2">
    <location>
        <begin position="22"/>
        <end position="131"/>
    </location>
</feature>
<evidence type="ECO:0000313" key="3">
    <source>
        <dbReference type="EMBL" id="AZQ72623.1"/>
    </source>
</evidence>
<dbReference type="InterPro" id="IPR011251">
    <property type="entry name" value="Luciferase-like_dom"/>
</dbReference>
<evidence type="ECO:0000259" key="2">
    <source>
        <dbReference type="Pfam" id="PF00296"/>
    </source>
</evidence>
<reference evidence="3 4" key="1">
    <citation type="submission" date="2018-12" db="EMBL/GenBank/DDBJ databases">
        <title>The whole draft genome of Streptomyce luteoverticillatus CGMCC 15060.</title>
        <authorList>
            <person name="Feng Z."/>
            <person name="Chen G."/>
            <person name="Zhang J."/>
            <person name="Zhu H."/>
            <person name="Yu X."/>
            <person name="Zhang W."/>
            <person name="Zhang X."/>
        </authorList>
    </citation>
    <scope>NUCLEOTIDE SEQUENCE [LARGE SCALE GENOMIC DNA]</scope>
    <source>
        <strain evidence="3 4">CGMCC 15060</strain>
    </source>
</reference>
<organism evidence="3 4">
    <name type="scientific">Streptomyces luteoverticillatus</name>
    <name type="common">Streptoverticillium luteoverticillatus</name>
    <dbReference type="NCBI Taxonomy" id="66425"/>
    <lineage>
        <taxon>Bacteria</taxon>
        <taxon>Bacillati</taxon>
        <taxon>Actinomycetota</taxon>
        <taxon>Actinomycetes</taxon>
        <taxon>Kitasatosporales</taxon>
        <taxon>Streptomycetaceae</taxon>
        <taxon>Streptomyces</taxon>
    </lineage>
</organism>
<dbReference type="EMBL" id="CP034587">
    <property type="protein sequence ID" value="AZQ72623.1"/>
    <property type="molecule type" value="Genomic_DNA"/>
</dbReference>
<dbReference type="Gene3D" id="3.20.20.30">
    <property type="entry name" value="Luciferase-like domain"/>
    <property type="match status" value="1"/>
</dbReference>
<sequence>MAPLHDHCTNGSAESLGTVGLWSVGLRVDDPARLGEVQEAAAELDELGYGTLWIGGNPSVAQAGYLLDATERVTVGTSILSIWDHTATEVAAAYAALEPGRRERFRLGLGASHAHKSDAYARPYSAMKEYLTGLDTAPVPVPAEQRLLAALGPKMVALAAERAAGAIPYLVTAEHTARARERLGESAILAPELKVVLDPDVARARETARAYLGFYLPMPNYTNNLLRLGFTEEDFAGGGSDRLVDALFALGDAEAIRARVDEFLASGADHLAVQVVLAAERDPRRDTLPRAEWRTLAEALPLKG</sequence>
<dbReference type="OrthoDB" id="4760590at2"/>
<dbReference type="InterPro" id="IPR019922">
    <property type="entry name" value="Lucif-like_OxRdatse_MSMEG_4141"/>
</dbReference>
<feature type="domain" description="Luciferase-like" evidence="2">
    <location>
        <begin position="133"/>
        <end position="270"/>
    </location>
</feature>
<dbReference type="PANTHER" id="PTHR43244:SF1">
    <property type="entry name" value="5,10-METHYLENETETRAHYDROMETHANOPTERIN REDUCTASE"/>
    <property type="match status" value="1"/>
</dbReference>
<dbReference type="PANTHER" id="PTHR43244">
    <property type="match status" value="1"/>
</dbReference>
<proteinExistence type="predicted"/>
<evidence type="ECO:0000313" key="4">
    <source>
        <dbReference type="Proteomes" id="UP000267900"/>
    </source>
</evidence>
<protein>
    <submittedName>
        <fullName evidence="3">TIGR03620 family F420-dependent LLM class oxidoreductase</fullName>
    </submittedName>
</protein>
<dbReference type="GO" id="GO:0016705">
    <property type="term" value="F:oxidoreductase activity, acting on paired donors, with incorporation or reduction of molecular oxygen"/>
    <property type="evidence" value="ECO:0007669"/>
    <property type="project" value="InterPro"/>
</dbReference>